<name>A0A066WE01_TILAU</name>
<dbReference type="Proteomes" id="UP000027361">
    <property type="component" value="Unassembled WGS sequence"/>
</dbReference>
<evidence type="ECO:0000313" key="2">
    <source>
        <dbReference type="Proteomes" id="UP000027361"/>
    </source>
</evidence>
<gene>
    <name evidence="1" type="ORF">K437DRAFT_34335</name>
</gene>
<dbReference type="InParanoid" id="A0A066WE01"/>
<keyword evidence="2" id="KW-1185">Reference proteome</keyword>
<dbReference type="RefSeq" id="XP_013244974.1">
    <property type="nucleotide sequence ID" value="XM_013389520.1"/>
</dbReference>
<reference evidence="1 2" key="1">
    <citation type="submission" date="2014-05" db="EMBL/GenBank/DDBJ databases">
        <title>Draft genome sequence of a rare smut relative, Tilletiaria anomala UBC 951.</title>
        <authorList>
            <consortium name="DOE Joint Genome Institute"/>
            <person name="Toome M."/>
            <person name="Kuo A."/>
            <person name="Henrissat B."/>
            <person name="Lipzen A."/>
            <person name="Tritt A."/>
            <person name="Yoshinaga Y."/>
            <person name="Zane M."/>
            <person name="Barry K."/>
            <person name="Grigoriev I.V."/>
            <person name="Spatafora J.W."/>
            <person name="Aimea M.C."/>
        </authorList>
    </citation>
    <scope>NUCLEOTIDE SEQUENCE [LARGE SCALE GENOMIC DNA]</scope>
    <source>
        <strain evidence="1 2">UBC 951</strain>
    </source>
</reference>
<dbReference type="EMBL" id="JMSN01000013">
    <property type="protein sequence ID" value="KDN52182.1"/>
    <property type="molecule type" value="Genomic_DNA"/>
</dbReference>
<sequence length="208" mass="22698">MSFTPDCNEVRRCACDASALPGTDLEPTAVGQCICRGPSSQARHHFCSTFQQSGWRGGAPFFSLHISRCAHLPRQQQVLFSFCPHTALRPCRRLVSSPSDSLTAPAATTRSAQHPHIIVPNPTPSSIATMKGRAAQDGWHSGCLATLLRPTPLLELIVASSLLDGAAAWLLQDTLAIGSLEEREIHTCIYTTHTYITYTWESASQRRT</sequence>
<proteinExistence type="predicted"/>
<dbReference type="GeneID" id="25267390"/>
<organism evidence="1 2">
    <name type="scientific">Tilletiaria anomala (strain ATCC 24038 / CBS 436.72 / UBC 951)</name>
    <dbReference type="NCBI Taxonomy" id="1037660"/>
    <lineage>
        <taxon>Eukaryota</taxon>
        <taxon>Fungi</taxon>
        <taxon>Dikarya</taxon>
        <taxon>Basidiomycota</taxon>
        <taxon>Ustilaginomycotina</taxon>
        <taxon>Exobasidiomycetes</taxon>
        <taxon>Georgefischeriales</taxon>
        <taxon>Tilletiariaceae</taxon>
        <taxon>Tilletiaria</taxon>
    </lineage>
</organism>
<protein>
    <submittedName>
        <fullName evidence="1">Uncharacterized protein</fullName>
    </submittedName>
</protein>
<dbReference type="HOGENOM" id="CLU_1321705_0_0_1"/>
<evidence type="ECO:0000313" key="1">
    <source>
        <dbReference type="EMBL" id="KDN52182.1"/>
    </source>
</evidence>
<comment type="caution">
    <text evidence="1">The sequence shown here is derived from an EMBL/GenBank/DDBJ whole genome shotgun (WGS) entry which is preliminary data.</text>
</comment>
<accession>A0A066WE01</accession>
<dbReference type="AlphaFoldDB" id="A0A066WE01"/>